<dbReference type="InterPro" id="IPR002938">
    <property type="entry name" value="FAD-bd"/>
</dbReference>
<evidence type="ECO:0000259" key="6">
    <source>
        <dbReference type="Pfam" id="PF01494"/>
    </source>
</evidence>
<organism evidence="7 8">
    <name type="scientific">Botryosphaeria dothidea</name>
    <dbReference type="NCBI Taxonomy" id="55169"/>
    <lineage>
        <taxon>Eukaryota</taxon>
        <taxon>Fungi</taxon>
        <taxon>Dikarya</taxon>
        <taxon>Ascomycota</taxon>
        <taxon>Pezizomycotina</taxon>
        <taxon>Dothideomycetes</taxon>
        <taxon>Dothideomycetes incertae sedis</taxon>
        <taxon>Botryosphaeriales</taxon>
        <taxon>Botryosphaeriaceae</taxon>
        <taxon>Botryosphaeria</taxon>
    </lineage>
</organism>
<sequence length="658" mass="73982">MIGSPPFRVIIVGGSVAGLALAVMLETQGIDFVLLEAYPEISPQVGAQIAVLANGNRILDQLGIYENLLRRAQYCVDDFHLRDSDGKSLAALHEFGDALIQRHGYPMYFLDRQMLLEELHKHIKDKSKVLVSKRVVHVEESEKCVTASTADGSVYQGDIIVGADGFHSTVKQELYRMNSKSKMAGAEGPEPEDLPAEYAALFGISAGECGIPKSAMNIVTGKNSTHLVSSGPDDKSYWCMFYHLGNTYYGKDAKPFQEESLVRKHWDDKITETVKFSDLYEKRISSIATPLHEGTAKHWHSSRCILIGDSCHKFHPFAGQGGNSAIESAAALANAVVRLLHSAPRHQPITPSDLSALFASVHSLRAPRIAELLEISSLMQKMCAVANPVLRWLLRWTLPVIGAPVLFHLLTVVYPDAVSLDMLPIPERPPIEGRGPEREGWESFPWHYFAGYTINENSKRIGWTWNYGFDIRSASGTSHWQGRRPRRKKPAIIDDYLTTKDWATLSKYYSILQPFKDVTMRLQGNPIDSEFSALWEVLPAIEFLLNHLEEVKDRDDVYSEEHFKVNVSLGWAKLNEYYTLLDETPAYTTAIVLHPGFRWAWIESTWAERQDWISDARARVRNLWDSEYKTQPLSAEEAIDPPPPKRRRGGESSSSFAS</sequence>
<dbReference type="GO" id="GO:0071949">
    <property type="term" value="F:FAD binding"/>
    <property type="evidence" value="ECO:0007669"/>
    <property type="project" value="InterPro"/>
</dbReference>
<dbReference type="PRINTS" id="PR00420">
    <property type="entry name" value="RNGMNOXGNASE"/>
</dbReference>
<evidence type="ECO:0000313" key="7">
    <source>
        <dbReference type="EMBL" id="KAF4310745.1"/>
    </source>
</evidence>
<dbReference type="InterPro" id="IPR050562">
    <property type="entry name" value="FAD_mOase_fung"/>
</dbReference>
<accession>A0A8H4IZZ8</accession>
<dbReference type="SUPFAM" id="SSF53098">
    <property type="entry name" value="Ribonuclease H-like"/>
    <property type="match status" value="1"/>
</dbReference>
<evidence type="ECO:0000256" key="4">
    <source>
        <dbReference type="ARBA" id="ARBA00023002"/>
    </source>
</evidence>
<evidence type="ECO:0000256" key="1">
    <source>
        <dbReference type="ARBA" id="ARBA00007992"/>
    </source>
</evidence>
<dbReference type="Gene3D" id="3.50.50.60">
    <property type="entry name" value="FAD/NAD(P)-binding domain"/>
    <property type="match status" value="1"/>
</dbReference>
<gene>
    <name evidence="7" type="ORF">GTA08_BOTSDO13801</name>
</gene>
<keyword evidence="2" id="KW-0285">Flavoprotein</keyword>
<feature type="region of interest" description="Disordered" evidence="5">
    <location>
        <begin position="633"/>
        <end position="658"/>
    </location>
</feature>
<evidence type="ECO:0000256" key="3">
    <source>
        <dbReference type="ARBA" id="ARBA00022827"/>
    </source>
</evidence>
<dbReference type="OrthoDB" id="10029326at2759"/>
<keyword evidence="4" id="KW-0560">Oxidoreductase</keyword>
<feature type="domain" description="FAD-binding" evidence="6">
    <location>
        <begin position="8"/>
        <end position="341"/>
    </location>
</feature>
<dbReference type="AlphaFoldDB" id="A0A8H4IZZ8"/>
<protein>
    <recommendedName>
        <fullName evidence="6">FAD-binding domain-containing protein</fullName>
    </recommendedName>
</protein>
<dbReference type="SUPFAM" id="SSF51905">
    <property type="entry name" value="FAD/NAD(P)-binding domain"/>
    <property type="match status" value="1"/>
</dbReference>
<dbReference type="EMBL" id="WWBZ02000013">
    <property type="protein sequence ID" value="KAF4310745.1"/>
    <property type="molecule type" value="Genomic_DNA"/>
</dbReference>
<evidence type="ECO:0000256" key="2">
    <source>
        <dbReference type="ARBA" id="ARBA00022630"/>
    </source>
</evidence>
<dbReference type="InterPro" id="IPR036188">
    <property type="entry name" value="FAD/NAD-bd_sf"/>
</dbReference>
<comment type="caution">
    <text evidence="7">The sequence shown here is derived from an EMBL/GenBank/DDBJ whole genome shotgun (WGS) entry which is preliminary data.</text>
</comment>
<dbReference type="PANTHER" id="PTHR47356:SF2">
    <property type="entry name" value="FAD-BINDING DOMAIN-CONTAINING PROTEIN-RELATED"/>
    <property type="match status" value="1"/>
</dbReference>
<evidence type="ECO:0000256" key="5">
    <source>
        <dbReference type="SAM" id="MobiDB-lite"/>
    </source>
</evidence>
<dbReference type="PANTHER" id="PTHR47356">
    <property type="entry name" value="FAD-DEPENDENT MONOOXYGENASE ASQG-RELATED"/>
    <property type="match status" value="1"/>
</dbReference>
<keyword evidence="3" id="KW-0274">FAD</keyword>
<name>A0A8H4IZZ8_9PEZI</name>
<dbReference type="Proteomes" id="UP000572817">
    <property type="component" value="Unassembled WGS sequence"/>
</dbReference>
<keyword evidence="8" id="KW-1185">Reference proteome</keyword>
<evidence type="ECO:0000313" key="8">
    <source>
        <dbReference type="Proteomes" id="UP000572817"/>
    </source>
</evidence>
<reference evidence="7" key="1">
    <citation type="submission" date="2020-04" db="EMBL/GenBank/DDBJ databases">
        <title>Genome Assembly and Annotation of Botryosphaeria dothidea sdau 11-99, a Latent Pathogen of Apple Fruit Ring Rot in China.</title>
        <authorList>
            <person name="Yu C."/>
            <person name="Diao Y."/>
            <person name="Lu Q."/>
            <person name="Zhao J."/>
            <person name="Cui S."/>
            <person name="Peng C."/>
            <person name="He B."/>
            <person name="Liu H."/>
        </authorList>
    </citation>
    <scope>NUCLEOTIDE SEQUENCE [LARGE SCALE GENOMIC DNA]</scope>
    <source>
        <strain evidence="7">Sdau11-99</strain>
    </source>
</reference>
<comment type="similarity">
    <text evidence="1">Belongs to the paxM FAD-dependent monooxygenase family.</text>
</comment>
<dbReference type="InterPro" id="IPR012337">
    <property type="entry name" value="RNaseH-like_sf"/>
</dbReference>
<dbReference type="Pfam" id="PF01494">
    <property type="entry name" value="FAD_binding_3"/>
    <property type="match status" value="1"/>
</dbReference>
<dbReference type="GO" id="GO:0004497">
    <property type="term" value="F:monooxygenase activity"/>
    <property type="evidence" value="ECO:0007669"/>
    <property type="project" value="InterPro"/>
</dbReference>
<proteinExistence type="inferred from homology"/>